<evidence type="ECO:0000256" key="1">
    <source>
        <dbReference type="SAM" id="MobiDB-lite"/>
    </source>
</evidence>
<keyword evidence="3" id="KW-1185">Reference proteome</keyword>
<evidence type="ECO:0000313" key="2">
    <source>
        <dbReference type="EMBL" id="MBH8573966.1"/>
    </source>
</evidence>
<accession>A0A8J7I6E1</accession>
<name>A0A8J7I6E1_9NOST</name>
<protein>
    <submittedName>
        <fullName evidence="2">Uncharacterized protein</fullName>
    </submittedName>
</protein>
<gene>
    <name evidence="2" type="ORF">I8752_13225</name>
</gene>
<organism evidence="2 3">
    <name type="scientific">Dendronalium phyllosphericum CENA369</name>
    <dbReference type="NCBI Taxonomy" id="1725256"/>
    <lineage>
        <taxon>Bacteria</taxon>
        <taxon>Bacillati</taxon>
        <taxon>Cyanobacteriota</taxon>
        <taxon>Cyanophyceae</taxon>
        <taxon>Nostocales</taxon>
        <taxon>Nostocaceae</taxon>
        <taxon>Dendronalium</taxon>
        <taxon>Dendronalium phyllosphericum</taxon>
    </lineage>
</organism>
<dbReference type="Proteomes" id="UP000662314">
    <property type="component" value="Unassembled WGS sequence"/>
</dbReference>
<evidence type="ECO:0000313" key="3">
    <source>
        <dbReference type="Proteomes" id="UP000662314"/>
    </source>
</evidence>
<comment type="caution">
    <text evidence="2">The sequence shown here is derived from an EMBL/GenBank/DDBJ whole genome shotgun (WGS) entry which is preliminary data.</text>
</comment>
<feature type="region of interest" description="Disordered" evidence="1">
    <location>
        <begin position="1"/>
        <end position="23"/>
    </location>
</feature>
<dbReference type="RefSeq" id="WP_214432784.1">
    <property type="nucleotide sequence ID" value="NZ_CAWPUQ010000285.1"/>
</dbReference>
<dbReference type="EMBL" id="JAECZA010000050">
    <property type="protein sequence ID" value="MBH8573966.1"/>
    <property type="molecule type" value="Genomic_DNA"/>
</dbReference>
<proteinExistence type="predicted"/>
<reference evidence="2 3" key="1">
    <citation type="journal article" date="2021" name="Int. J. Syst. Evol. Microbiol.">
        <title>Amazonocrinis nigriterrae gen. nov., sp. nov., Atlanticothrix silvestris gen. nov., sp. nov. and Dendronalium phyllosphericum gen. nov., sp. nov., nostocacean cyanobacteria from Brazilian environments.</title>
        <authorList>
            <person name="Alvarenga D.O."/>
            <person name="Andreote A.P.D."/>
            <person name="Branco L.H.Z."/>
            <person name="Delbaje E."/>
            <person name="Cruz R.B."/>
            <person name="Varani A.M."/>
            <person name="Fiore M.F."/>
        </authorList>
    </citation>
    <scope>NUCLEOTIDE SEQUENCE [LARGE SCALE GENOMIC DNA]</scope>
    <source>
        <strain evidence="2 3">CENA369</strain>
    </source>
</reference>
<dbReference type="AlphaFoldDB" id="A0A8J7I6E1"/>
<sequence>MKQASGQGVAQRVSGVGKKSRKLKTSAKINKLLRHYTPHPLSPHPLILMNIGFADNKRAIRLWVKKELGN</sequence>